<dbReference type="GO" id="GO:0009451">
    <property type="term" value="P:RNA modification"/>
    <property type="evidence" value="ECO:0007669"/>
    <property type="project" value="InterPro"/>
</dbReference>
<feature type="repeat" description="PPR" evidence="3">
    <location>
        <begin position="22"/>
        <end position="56"/>
    </location>
</feature>
<dbReference type="Pfam" id="PF01535">
    <property type="entry name" value="PPR"/>
    <property type="match status" value="1"/>
</dbReference>
<protein>
    <submittedName>
        <fullName evidence="5">Tetratricopeptide-like helical domain superfamily, DYW domain-containing protein</fullName>
    </submittedName>
</protein>
<comment type="similarity">
    <text evidence="1">Belongs to the PPR family. PCMP-H subfamily.</text>
</comment>
<proteinExistence type="inferred from homology"/>
<accession>A0A9K3H6G9</accession>
<dbReference type="AlphaFoldDB" id="A0A9K3H6G9"/>
<dbReference type="EMBL" id="MNCJ02000329">
    <property type="protein sequence ID" value="KAF5769242.1"/>
    <property type="molecule type" value="Genomic_DNA"/>
</dbReference>
<organism evidence="5 6">
    <name type="scientific">Helianthus annuus</name>
    <name type="common">Common sunflower</name>
    <dbReference type="NCBI Taxonomy" id="4232"/>
    <lineage>
        <taxon>Eukaryota</taxon>
        <taxon>Viridiplantae</taxon>
        <taxon>Streptophyta</taxon>
        <taxon>Embryophyta</taxon>
        <taxon>Tracheophyta</taxon>
        <taxon>Spermatophyta</taxon>
        <taxon>Magnoliopsida</taxon>
        <taxon>eudicotyledons</taxon>
        <taxon>Gunneridae</taxon>
        <taxon>Pentapetalae</taxon>
        <taxon>asterids</taxon>
        <taxon>campanulids</taxon>
        <taxon>Asterales</taxon>
        <taxon>Asteraceae</taxon>
        <taxon>Asteroideae</taxon>
        <taxon>Heliantheae alliance</taxon>
        <taxon>Heliantheae</taxon>
        <taxon>Helianthus</taxon>
    </lineage>
</organism>
<dbReference type="Proteomes" id="UP000215914">
    <property type="component" value="Unassembled WGS sequence"/>
</dbReference>
<keyword evidence="2" id="KW-0677">Repeat</keyword>
<dbReference type="InterPro" id="IPR002885">
    <property type="entry name" value="PPR_rpt"/>
</dbReference>
<sequence>MYAKCGAVTTGRKLFDLMNDRHVTTWNAMIDGYGTHGYGTEAIKLFKEMEAGDIKPNNITFLCIISACSHSGFVEEGCQYFYKMKNEYEIEPTMDHYGAMVDLLGRSGRLTEAWDFIQNMPVEPGINVFGAMLGACKIHKNVELAEMAAGRLFELNPNDGGYYVLLANIYATASMWDKVTEIRSKMDERGIRKTPGYSSVELENEVHTFYSGSSWHSDSNKIYNFLEILIDKIKDVGYVPATDLMQDVEDDLQEQMVSTHSEKLAIAFGLLNTRPGTTIHIRKNLRVCGDCHNATKYISLVENREIIVRDLHRFHHFKNGVCSCGDYW</sequence>
<dbReference type="PANTHER" id="PTHR47926:SF373">
    <property type="entry name" value="TETRATRICOPEPTIDE-LIKE HELICAL DOMAIN SUPERFAMILY, DYW DOMAIN-CONTAINING PROTEIN"/>
    <property type="match status" value="1"/>
</dbReference>
<dbReference type="NCBIfam" id="TIGR00756">
    <property type="entry name" value="PPR"/>
    <property type="match status" value="2"/>
</dbReference>
<dbReference type="InterPro" id="IPR032867">
    <property type="entry name" value="DYW_dom"/>
</dbReference>
<dbReference type="InterPro" id="IPR046960">
    <property type="entry name" value="PPR_At4g14850-like_plant"/>
</dbReference>
<dbReference type="Gene3D" id="1.25.40.10">
    <property type="entry name" value="Tetratricopeptide repeat domain"/>
    <property type="match status" value="1"/>
</dbReference>
<dbReference type="GO" id="GO:0008270">
    <property type="term" value="F:zinc ion binding"/>
    <property type="evidence" value="ECO:0007669"/>
    <property type="project" value="InterPro"/>
</dbReference>
<evidence type="ECO:0000256" key="2">
    <source>
        <dbReference type="ARBA" id="ARBA00022737"/>
    </source>
</evidence>
<dbReference type="Gramene" id="mRNA:HanXRQr2_Chr14g0646001">
    <property type="protein sequence ID" value="CDS:HanXRQr2_Chr14g0646001.1"/>
    <property type="gene ID" value="HanXRQr2_Chr14g0646001"/>
</dbReference>
<reference evidence="5" key="2">
    <citation type="submission" date="2020-06" db="EMBL/GenBank/DDBJ databases">
        <title>Helianthus annuus Genome sequencing and assembly Release 2.</title>
        <authorList>
            <person name="Gouzy J."/>
            <person name="Langlade N."/>
            <person name="Munos S."/>
        </authorList>
    </citation>
    <scope>NUCLEOTIDE SEQUENCE</scope>
    <source>
        <tissue evidence="5">Leaves</tissue>
    </source>
</reference>
<dbReference type="Pfam" id="PF14432">
    <property type="entry name" value="DYW_deaminase"/>
    <property type="match status" value="1"/>
</dbReference>
<evidence type="ECO:0000313" key="5">
    <source>
        <dbReference type="EMBL" id="KAF5769242.1"/>
    </source>
</evidence>
<dbReference type="FunFam" id="1.25.40.10:FF:000090">
    <property type="entry name" value="Pentatricopeptide repeat-containing protein, chloroplastic"/>
    <property type="match status" value="1"/>
</dbReference>
<evidence type="ECO:0000256" key="1">
    <source>
        <dbReference type="ARBA" id="ARBA00006643"/>
    </source>
</evidence>
<dbReference type="PANTHER" id="PTHR47926">
    <property type="entry name" value="PENTATRICOPEPTIDE REPEAT-CONTAINING PROTEIN"/>
    <property type="match status" value="1"/>
</dbReference>
<dbReference type="Pfam" id="PF20431">
    <property type="entry name" value="E_motif"/>
    <property type="match status" value="1"/>
</dbReference>
<evidence type="ECO:0000256" key="3">
    <source>
        <dbReference type="PROSITE-ProRule" id="PRU00708"/>
    </source>
</evidence>
<dbReference type="InterPro" id="IPR046848">
    <property type="entry name" value="E_motif"/>
</dbReference>
<dbReference type="PROSITE" id="PS51375">
    <property type="entry name" value="PPR"/>
    <property type="match status" value="1"/>
</dbReference>
<name>A0A9K3H6G9_HELAN</name>
<reference evidence="5" key="1">
    <citation type="journal article" date="2017" name="Nature">
        <title>The sunflower genome provides insights into oil metabolism, flowering and Asterid evolution.</title>
        <authorList>
            <person name="Badouin H."/>
            <person name="Gouzy J."/>
            <person name="Grassa C.J."/>
            <person name="Murat F."/>
            <person name="Staton S.E."/>
            <person name="Cottret L."/>
            <person name="Lelandais-Briere C."/>
            <person name="Owens G.L."/>
            <person name="Carrere S."/>
            <person name="Mayjonade B."/>
            <person name="Legrand L."/>
            <person name="Gill N."/>
            <person name="Kane N.C."/>
            <person name="Bowers J.E."/>
            <person name="Hubner S."/>
            <person name="Bellec A."/>
            <person name="Berard A."/>
            <person name="Berges H."/>
            <person name="Blanchet N."/>
            <person name="Boniface M.C."/>
            <person name="Brunel D."/>
            <person name="Catrice O."/>
            <person name="Chaidir N."/>
            <person name="Claudel C."/>
            <person name="Donnadieu C."/>
            <person name="Faraut T."/>
            <person name="Fievet G."/>
            <person name="Helmstetter N."/>
            <person name="King M."/>
            <person name="Knapp S.J."/>
            <person name="Lai Z."/>
            <person name="Le Paslier M.C."/>
            <person name="Lippi Y."/>
            <person name="Lorenzon L."/>
            <person name="Mandel J.R."/>
            <person name="Marage G."/>
            <person name="Marchand G."/>
            <person name="Marquand E."/>
            <person name="Bret-Mestries E."/>
            <person name="Morien E."/>
            <person name="Nambeesan S."/>
            <person name="Nguyen T."/>
            <person name="Pegot-Espagnet P."/>
            <person name="Pouilly N."/>
            <person name="Raftis F."/>
            <person name="Sallet E."/>
            <person name="Schiex T."/>
            <person name="Thomas J."/>
            <person name="Vandecasteele C."/>
            <person name="Vares D."/>
            <person name="Vear F."/>
            <person name="Vautrin S."/>
            <person name="Crespi M."/>
            <person name="Mangin B."/>
            <person name="Burke J.M."/>
            <person name="Salse J."/>
            <person name="Munos S."/>
            <person name="Vincourt P."/>
            <person name="Rieseberg L.H."/>
            <person name="Langlade N.B."/>
        </authorList>
    </citation>
    <scope>NUCLEOTIDE SEQUENCE</scope>
    <source>
        <tissue evidence="5">Leaves</tissue>
    </source>
</reference>
<evidence type="ECO:0000313" key="6">
    <source>
        <dbReference type="Proteomes" id="UP000215914"/>
    </source>
</evidence>
<feature type="domain" description="DYW" evidence="4">
    <location>
        <begin position="237"/>
        <end position="328"/>
    </location>
</feature>
<evidence type="ECO:0000259" key="4">
    <source>
        <dbReference type="Pfam" id="PF14432"/>
    </source>
</evidence>
<comment type="caution">
    <text evidence="5">The sequence shown here is derived from an EMBL/GenBank/DDBJ whole genome shotgun (WGS) entry which is preliminary data.</text>
</comment>
<dbReference type="Pfam" id="PF13041">
    <property type="entry name" value="PPR_2"/>
    <property type="match status" value="1"/>
</dbReference>
<keyword evidence="6" id="KW-1185">Reference proteome</keyword>
<dbReference type="GO" id="GO:0003723">
    <property type="term" value="F:RNA binding"/>
    <property type="evidence" value="ECO:0007669"/>
    <property type="project" value="InterPro"/>
</dbReference>
<gene>
    <name evidence="5" type="ORF">HanXRQr2_Chr14g0646001</name>
</gene>
<dbReference type="InterPro" id="IPR011990">
    <property type="entry name" value="TPR-like_helical_dom_sf"/>
</dbReference>